<dbReference type="InParanoid" id="C3YRD0"/>
<protein>
    <recommendedName>
        <fullName evidence="2">DED domain-containing protein</fullName>
    </recommendedName>
</protein>
<dbReference type="SUPFAM" id="SSF52540">
    <property type="entry name" value="P-loop containing nucleoside triphosphate hydrolases"/>
    <property type="match status" value="1"/>
</dbReference>
<dbReference type="InterPro" id="IPR049945">
    <property type="entry name" value="AAA_22"/>
</dbReference>
<organism>
    <name type="scientific">Branchiostoma floridae</name>
    <name type="common">Florida lancelet</name>
    <name type="synonym">Amphioxus</name>
    <dbReference type="NCBI Taxonomy" id="7739"/>
    <lineage>
        <taxon>Eukaryota</taxon>
        <taxon>Metazoa</taxon>
        <taxon>Chordata</taxon>
        <taxon>Cephalochordata</taxon>
        <taxon>Leptocardii</taxon>
        <taxon>Amphioxiformes</taxon>
        <taxon>Branchiostomatidae</taxon>
        <taxon>Branchiostoma</taxon>
    </lineage>
</organism>
<dbReference type="PRINTS" id="PR00364">
    <property type="entry name" value="DISEASERSIST"/>
</dbReference>
<dbReference type="InterPro" id="IPR027417">
    <property type="entry name" value="P-loop_NTPase"/>
</dbReference>
<dbReference type="PROSITE" id="PS50168">
    <property type="entry name" value="DED"/>
    <property type="match status" value="1"/>
</dbReference>
<dbReference type="PANTHER" id="PTHR15205">
    <property type="entry name" value="DEATH EFFECTOR DOMAIN-CONTAINING PROTEIN"/>
    <property type="match status" value="1"/>
</dbReference>
<dbReference type="Gene3D" id="3.40.50.300">
    <property type="entry name" value="P-loop containing nucleotide triphosphate hydrolases"/>
    <property type="match status" value="1"/>
</dbReference>
<dbReference type="GO" id="GO:0042981">
    <property type="term" value="P:regulation of apoptotic process"/>
    <property type="evidence" value="ECO:0007669"/>
    <property type="project" value="InterPro"/>
</dbReference>
<evidence type="ECO:0000256" key="1">
    <source>
        <dbReference type="ARBA" id="ARBA00004604"/>
    </source>
</evidence>
<dbReference type="EMBL" id="GG666547">
    <property type="protein sequence ID" value="EEN57127.1"/>
    <property type="molecule type" value="Genomic_DNA"/>
</dbReference>
<gene>
    <name evidence="3" type="ORF">BRAFLDRAFT_75564</name>
</gene>
<proteinExistence type="predicted"/>
<dbReference type="GO" id="GO:0043531">
    <property type="term" value="F:ADP binding"/>
    <property type="evidence" value="ECO:0007669"/>
    <property type="project" value="InterPro"/>
</dbReference>
<dbReference type="SUPFAM" id="SSF47986">
    <property type="entry name" value="DEATH domain"/>
    <property type="match status" value="1"/>
</dbReference>
<evidence type="ECO:0000313" key="3">
    <source>
        <dbReference type="EMBL" id="EEN57127.1"/>
    </source>
</evidence>
<name>C3YRD0_BRAFL</name>
<dbReference type="Gene3D" id="1.25.40.10">
    <property type="entry name" value="Tetratricopeptide repeat domain"/>
    <property type="match status" value="1"/>
</dbReference>
<dbReference type="Gene3D" id="1.10.533.10">
    <property type="entry name" value="Death Domain, Fas"/>
    <property type="match status" value="1"/>
</dbReference>
<dbReference type="InterPro" id="IPR001875">
    <property type="entry name" value="DED_dom"/>
</dbReference>
<reference evidence="3" key="1">
    <citation type="journal article" date="2008" name="Nature">
        <title>The amphioxus genome and the evolution of the chordate karyotype.</title>
        <authorList>
            <consortium name="US DOE Joint Genome Institute (JGI-PGF)"/>
            <person name="Putnam N.H."/>
            <person name="Butts T."/>
            <person name="Ferrier D.E.K."/>
            <person name="Furlong R.F."/>
            <person name="Hellsten U."/>
            <person name="Kawashima T."/>
            <person name="Robinson-Rechavi M."/>
            <person name="Shoguchi E."/>
            <person name="Terry A."/>
            <person name="Yu J.-K."/>
            <person name="Benito-Gutierrez E.L."/>
            <person name="Dubchak I."/>
            <person name="Garcia-Fernandez J."/>
            <person name="Gibson-Brown J.J."/>
            <person name="Grigoriev I.V."/>
            <person name="Horton A.C."/>
            <person name="de Jong P.J."/>
            <person name="Jurka J."/>
            <person name="Kapitonov V.V."/>
            <person name="Kohara Y."/>
            <person name="Kuroki Y."/>
            <person name="Lindquist E."/>
            <person name="Lucas S."/>
            <person name="Osoegawa K."/>
            <person name="Pennacchio L.A."/>
            <person name="Salamov A.A."/>
            <person name="Satou Y."/>
            <person name="Sauka-Spengler T."/>
            <person name="Schmutz J."/>
            <person name="Shin-I T."/>
            <person name="Toyoda A."/>
            <person name="Bronner-Fraser M."/>
            <person name="Fujiyama A."/>
            <person name="Holland L.Z."/>
            <person name="Holland P.W.H."/>
            <person name="Satoh N."/>
            <person name="Rokhsar D.S."/>
        </authorList>
    </citation>
    <scope>NUCLEOTIDE SEQUENCE [LARGE SCALE GENOMIC DNA]</scope>
    <source>
        <strain evidence="3">S238N-H82</strain>
        <tissue evidence="3">Testes</tissue>
    </source>
</reference>
<accession>C3YRD0</accession>
<dbReference type="InterPro" id="IPR011990">
    <property type="entry name" value="TPR-like_helical_dom_sf"/>
</dbReference>
<dbReference type="SUPFAM" id="SSF48452">
    <property type="entry name" value="TPR-like"/>
    <property type="match status" value="1"/>
</dbReference>
<feature type="domain" description="DED" evidence="2">
    <location>
        <begin position="24"/>
        <end position="94"/>
    </location>
</feature>
<dbReference type="InterPro" id="IPR038856">
    <property type="entry name" value="DEDD/DEDD2"/>
</dbReference>
<dbReference type="Pfam" id="PF13401">
    <property type="entry name" value="AAA_22"/>
    <property type="match status" value="1"/>
</dbReference>
<dbReference type="GO" id="GO:0006915">
    <property type="term" value="P:apoptotic process"/>
    <property type="evidence" value="ECO:0007669"/>
    <property type="project" value="InterPro"/>
</dbReference>
<dbReference type="eggNOG" id="ENOG502RTSE">
    <property type="taxonomic scope" value="Eukaryota"/>
</dbReference>
<dbReference type="GO" id="GO:0005730">
    <property type="term" value="C:nucleolus"/>
    <property type="evidence" value="ECO:0007669"/>
    <property type="project" value="UniProtKB-SubCell"/>
</dbReference>
<dbReference type="InterPro" id="IPR011029">
    <property type="entry name" value="DEATH-like_dom_sf"/>
</dbReference>
<evidence type="ECO:0000259" key="2">
    <source>
        <dbReference type="PROSITE" id="PS50168"/>
    </source>
</evidence>
<dbReference type="PANTHER" id="PTHR15205:SF0">
    <property type="entry name" value="DED DOMAIN-CONTAINING PROTEIN"/>
    <property type="match status" value="1"/>
</dbReference>
<comment type="subcellular location">
    <subcellularLocation>
        <location evidence="1">Nucleus</location>
        <location evidence="1">Nucleolus</location>
    </subcellularLocation>
</comment>
<dbReference type="AlphaFoldDB" id="C3YRD0"/>
<sequence>MPAPTPRRSKRNVRKSQLIPLVTPFRKLLQKISLSMEDEDLETIKSLLRDTQNHERRERYRNCGSALEVFLQLEEENLTGDNDDERLEYILTLLEDTENFNREYFKEDIEAYERDLENEENLQRDHVTLDLVGRDEDMNALLEEIDADQTEHVKVLCISMFYVVSITGLGGVGKTTFAHHACARQEREEYFIDLREVTSVENVHLKIMREFGYPLIDCEPERVYEEIRSYSGQEAVIILDNADVLLEKRDTRDEFLQTLANFEKQLNNQIQIFVTTRVHLIDDEHESPFSNLILCQLDVLREGGAELVQKLAGRNIITPDDAKILADRCGNWPLAIKVVCSQLRARTVTPGDMLSRLQTLQNIKEIREFMLQAYDSLPEPLRHVLVQISVFAGPFTKEAAEKILDSGRKVGNLLVNLERRNLISTSPVGPSRYDMHDLLRTFLSSLRVNRNFGVGQIIGKAEYRFKKYYERRMRDVAKTMKSDLETALKEMVHEEGDDRFWLDPADEPERAHQASVGVLLEQMLTVDERIRFYNSRMNAAKEQGKWQCAAEMMSWLAENILQNQSFQAARRFLDEAFKTLQDLPNGQTDTIRLSFARYHYVEGVYASQLGHYEENVQQLQKALEIQSEILGDDIMTARTVNSLGYAHHHHARTLDSDPLAYMNILNQGLERHRQAYEMVQKAIGSDQHIDCPTYLMNIGTMYLDMGFYYSRENISALSSQNFDKALEYFDKAVDLEKRMKTEESSALSLTALI</sequence>